<name>A0AAD6XW41_9AGAR</name>
<keyword evidence="2" id="KW-1185">Reference proteome</keyword>
<comment type="caution">
    <text evidence="1">The sequence shown here is derived from an EMBL/GenBank/DDBJ whole genome shotgun (WGS) entry which is preliminary data.</text>
</comment>
<organism evidence="1 2">
    <name type="scientific">Mycena belliarum</name>
    <dbReference type="NCBI Taxonomy" id="1033014"/>
    <lineage>
        <taxon>Eukaryota</taxon>
        <taxon>Fungi</taxon>
        <taxon>Dikarya</taxon>
        <taxon>Basidiomycota</taxon>
        <taxon>Agaricomycotina</taxon>
        <taxon>Agaricomycetes</taxon>
        <taxon>Agaricomycetidae</taxon>
        <taxon>Agaricales</taxon>
        <taxon>Marasmiineae</taxon>
        <taxon>Mycenaceae</taxon>
        <taxon>Mycena</taxon>
    </lineage>
</organism>
<dbReference type="AlphaFoldDB" id="A0AAD6XW41"/>
<reference evidence="1" key="1">
    <citation type="submission" date="2023-03" db="EMBL/GenBank/DDBJ databases">
        <title>Massive genome expansion in bonnet fungi (Mycena s.s.) driven by repeated elements and novel gene families across ecological guilds.</title>
        <authorList>
            <consortium name="Lawrence Berkeley National Laboratory"/>
            <person name="Harder C.B."/>
            <person name="Miyauchi S."/>
            <person name="Viragh M."/>
            <person name="Kuo A."/>
            <person name="Thoen E."/>
            <person name="Andreopoulos B."/>
            <person name="Lu D."/>
            <person name="Skrede I."/>
            <person name="Drula E."/>
            <person name="Henrissat B."/>
            <person name="Morin E."/>
            <person name="Kohler A."/>
            <person name="Barry K."/>
            <person name="LaButti K."/>
            <person name="Morin E."/>
            <person name="Salamov A."/>
            <person name="Lipzen A."/>
            <person name="Mereny Z."/>
            <person name="Hegedus B."/>
            <person name="Baldrian P."/>
            <person name="Stursova M."/>
            <person name="Weitz H."/>
            <person name="Taylor A."/>
            <person name="Grigoriev I.V."/>
            <person name="Nagy L.G."/>
            <person name="Martin F."/>
            <person name="Kauserud H."/>
        </authorList>
    </citation>
    <scope>NUCLEOTIDE SEQUENCE</scope>
    <source>
        <strain evidence="1">CBHHK173m</strain>
    </source>
</reference>
<protein>
    <submittedName>
        <fullName evidence="1">Uncharacterized protein</fullName>
    </submittedName>
</protein>
<proteinExistence type="predicted"/>
<dbReference type="Proteomes" id="UP001222325">
    <property type="component" value="Unassembled WGS sequence"/>
</dbReference>
<sequence>MVGERPRRSRASIARTEGTSVWLQAGGFAYRGVVSRGTRFVGGAGFGRRRQGGLVWDSRRHGDHPSRATAAAGCDPRIPALAEKMRGAVGDSRWTLHARVASCTSRASASANRPARLVAAGHSRMRCVRRRGAFSDIDMTRTQLAPRWFQPESPKSPSWI</sequence>
<evidence type="ECO:0000313" key="2">
    <source>
        <dbReference type="Proteomes" id="UP001222325"/>
    </source>
</evidence>
<dbReference type="EMBL" id="JARJCN010000010">
    <property type="protein sequence ID" value="KAJ7097125.1"/>
    <property type="molecule type" value="Genomic_DNA"/>
</dbReference>
<gene>
    <name evidence="1" type="ORF">B0H15DRAFT_31916</name>
</gene>
<accession>A0AAD6XW41</accession>
<evidence type="ECO:0000313" key="1">
    <source>
        <dbReference type="EMBL" id="KAJ7097125.1"/>
    </source>
</evidence>